<keyword evidence="8" id="KW-0648">Protein biosynthesis</keyword>
<keyword evidence="12" id="KW-1185">Reference proteome</keyword>
<dbReference type="RefSeq" id="WP_250585226.1">
    <property type="nucleotide sequence ID" value="NZ_JAKRVX010000006.1"/>
</dbReference>
<evidence type="ECO:0000256" key="1">
    <source>
        <dbReference type="ARBA" id="ARBA00008226"/>
    </source>
</evidence>
<dbReference type="SMART" id="SM00863">
    <property type="entry name" value="tRNA_SAD"/>
    <property type="match status" value="1"/>
</dbReference>
<evidence type="ECO:0000256" key="2">
    <source>
        <dbReference type="ARBA" id="ARBA00022555"/>
    </source>
</evidence>
<keyword evidence="9" id="KW-0030">Aminoacyl-tRNA synthetase</keyword>
<dbReference type="InterPro" id="IPR050058">
    <property type="entry name" value="Ala-tRNA_ligase"/>
</dbReference>
<dbReference type="GO" id="GO:0000049">
    <property type="term" value="F:tRNA binding"/>
    <property type="evidence" value="ECO:0007669"/>
    <property type="project" value="UniProtKB-KW"/>
</dbReference>
<dbReference type="Gene3D" id="2.40.30.130">
    <property type="match status" value="1"/>
</dbReference>
<evidence type="ECO:0000256" key="6">
    <source>
        <dbReference type="ARBA" id="ARBA00022840"/>
    </source>
</evidence>
<dbReference type="PANTHER" id="PTHR11777:SF9">
    <property type="entry name" value="ALANINE--TRNA LIGASE, CYTOPLASMIC"/>
    <property type="match status" value="1"/>
</dbReference>
<keyword evidence="7" id="KW-0694">RNA-binding</keyword>
<comment type="caution">
    <text evidence="11">The sequence shown here is derived from an EMBL/GenBank/DDBJ whole genome shotgun (WGS) entry which is preliminary data.</text>
</comment>
<keyword evidence="4" id="KW-0547">Nucleotide-binding</keyword>
<keyword evidence="3 11" id="KW-0436">Ligase</keyword>
<dbReference type="PANTHER" id="PTHR11777">
    <property type="entry name" value="ALANYL-TRNA SYNTHETASE"/>
    <property type="match status" value="1"/>
</dbReference>
<gene>
    <name evidence="11" type="ORF">AArcSt2_12930</name>
</gene>
<name>A0AAE3FZ19_9EURY</name>
<evidence type="ECO:0000256" key="7">
    <source>
        <dbReference type="ARBA" id="ARBA00022884"/>
    </source>
</evidence>
<keyword evidence="6" id="KW-0067">ATP-binding</keyword>
<dbReference type="InterPro" id="IPR012947">
    <property type="entry name" value="tRNA_SAD"/>
</dbReference>
<dbReference type="SUPFAM" id="SSF50447">
    <property type="entry name" value="Translation proteins"/>
    <property type="match status" value="1"/>
</dbReference>
<sequence>MTGQRAAADPTVRSFDAEIRSIDRTDVVLDHSYFYAESGGQPADRGTIAGISVEAVQEGEEGHVHTLSAPIDAAIGETVPCVIDAPFRTYCMRAHTASHALYGAGRRLLDDLGYGGFDIDAEKVRVDFVTPTKIDDSVLVELERLVNRVVWDSLSVSWEEVPVETAREMEEIAFNTKTEDGAMANGDTVRVVTIHGTGDGDDPWDVAACGGTHVANTNEIGPISVLSRSNPGEGMTRVEFAVGPVGIEQRKTVHQAAIDAAHAAETGITELPNAVDRLTTTQNELRAEVTALKSRLLKQHIRGFDPVGNGWAVGTVGGFDATDAGTVAKDVVGDEVPVVAVVGSASAPFVVIASTGSPGAGELVNDVTSEFGGGGGGSETFAQGGGLSGDLDAVVSFLTECAASHAHE</sequence>
<dbReference type="InterPro" id="IPR018164">
    <property type="entry name" value="Ala-tRNA-synth_IIc_N"/>
</dbReference>
<evidence type="ECO:0000256" key="9">
    <source>
        <dbReference type="ARBA" id="ARBA00023146"/>
    </source>
</evidence>
<organism evidence="11 12">
    <name type="scientific">Natronocalculus amylovorans</name>
    <dbReference type="NCBI Taxonomy" id="2917812"/>
    <lineage>
        <taxon>Archaea</taxon>
        <taxon>Methanobacteriati</taxon>
        <taxon>Methanobacteriota</taxon>
        <taxon>Stenosarchaea group</taxon>
        <taxon>Halobacteria</taxon>
        <taxon>Halobacteriales</taxon>
        <taxon>Haloferacaceae</taxon>
        <taxon>Natronocalculus</taxon>
    </lineage>
</organism>
<protein>
    <submittedName>
        <fullName evidence="11">Alanine--tRNA ligase-related protein</fullName>
    </submittedName>
</protein>
<keyword evidence="5" id="KW-0862">Zinc</keyword>
<dbReference type="GO" id="GO:0005524">
    <property type="term" value="F:ATP binding"/>
    <property type="evidence" value="ECO:0007669"/>
    <property type="project" value="UniProtKB-KW"/>
</dbReference>
<dbReference type="Gene3D" id="3.10.310.40">
    <property type="match status" value="1"/>
</dbReference>
<dbReference type="InterPro" id="IPR018163">
    <property type="entry name" value="Thr/Ala-tRNA-synth_IIc_edit"/>
</dbReference>
<dbReference type="SUPFAM" id="SSF55186">
    <property type="entry name" value="ThrRS/AlaRS common domain"/>
    <property type="match status" value="1"/>
</dbReference>
<comment type="similarity">
    <text evidence="1">Belongs to the class-II aminoacyl-tRNA synthetase family.</text>
</comment>
<evidence type="ECO:0000256" key="4">
    <source>
        <dbReference type="ARBA" id="ARBA00022741"/>
    </source>
</evidence>
<dbReference type="InterPro" id="IPR009000">
    <property type="entry name" value="Transl_B-barrel_sf"/>
</dbReference>
<evidence type="ECO:0000256" key="3">
    <source>
        <dbReference type="ARBA" id="ARBA00022598"/>
    </source>
</evidence>
<dbReference type="Gene3D" id="3.30.980.10">
    <property type="entry name" value="Threonyl-trna Synthetase, Chain A, domain 2"/>
    <property type="match status" value="1"/>
</dbReference>
<dbReference type="AlphaFoldDB" id="A0AAE3FZ19"/>
<evidence type="ECO:0000256" key="5">
    <source>
        <dbReference type="ARBA" id="ARBA00022833"/>
    </source>
</evidence>
<dbReference type="EMBL" id="JAKRVX010000006">
    <property type="protein sequence ID" value="MCL9817845.1"/>
    <property type="molecule type" value="Genomic_DNA"/>
</dbReference>
<evidence type="ECO:0000256" key="8">
    <source>
        <dbReference type="ARBA" id="ARBA00022917"/>
    </source>
</evidence>
<keyword evidence="2" id="KW-0820">tRNA-binding</keyword>
<accession>A0AAE3FZ19</accession>
<proteinExistence type="inferred from homology"/>
<feature type="domain" description="Alanyl-transfer RNA synthetases family profile" evidence="10">
    <location>
        <begin position="1"/>
        <end position="252"/>
    </location>
</feature>
<dbReference type="Pfam" id="PF07973">
    <property type="entry name" value="tRNA_SAD"/>
    <property type="match status" value="1"/>
</dbReference>
<dbReference type="GO" id="GO:0002161">
    <property type="term" value="F:aminoacyl-tRNA deacylase activity"/>
    <property type="evidence" value="ECO:0007669"/>
    <property type="project" value="TreeGrafter"/>
</dbReference>
<reference evidence="11" key="1">
    <citation type="journal article" date="2022" name="Syst. Appl. Microbiol.">
        <title>Natronocalculus amylovorans gen. nov., sp. nov., and Natranaeroarchaeum aerophilus sp. nov., dominant culturable amylolytic natronoarchaea from hypersaline soda lakes in southwestern Siberia.</title>
        <authorList>
            <person name="Sorokin D.Y."/>
            <person name="Elcheninov A.G."/>
            <person name="Khizhniak T.V."/>
            <person name="Koenen M."/>
            <person name="Bale N.J."/>
            <person name="Damste J.S.S."/>
            <person name="Kublanov I.V."/>
        </authorList>
    </citation>
    <scope>NUCLEOTIDE SEQUENCE</scope>
    <source>
        <strain evidence="11">AArc-St2</strain>
    </source>
</reference>
<dbReference type="GO" id="GO:0004813">
    <property type="term" value="F:alanine-tRNA ligase activity"/>
    <property type="evidence" value="ECO:0007669"/>
    <property type="project" value="InterPro"/>
</dbReference>
<dbReference type="Pfam" id="PF01411">
    <property type="entry name" value="tRNA-synt_2c"/>
    <property type="match status" value="1"/>
</dbReference>
<evidence type="ECO:0000313" key="12">
    <source>
        <dbReference type="Proteomes" id="UP001203207"/>
    </source>
</evidence>
<dbReference type="PROSITE" id="PS50860">
    <property type="entry name" value="AA_TRNA_LIGASE_II_ALA"/>
    <property type="match status" value="1"/>
</dbReference>
<evidence type="ECO:0000259" key="10">
    <source>
        <dbReference type="PROSITE" id="PS50860"/>
    </source>
</evidence>
<dbReference type="Proteomes" id="UP001203207">
    <property type="component" value="Unassembled WGS sequence"/>
</dbReference>
<reference evidence="11" key="2">
    <citation type="submission" date="2022-02" db="EMBL/GenBank/DDBJ databases">
        <authorList>
            <person name="Elcheninov A.G."/>
            <person name="Sorokin D.Y."/>
            <person name="Kublanov I.V."/>
        </authorList>
    </citation>
    <scope>NUCLEOTIDE SEQUENCE</scope>
    <source>
        <strain evidence="11">AArc-St2</strain>
    </source>
</reference>
<dbReference type="InterPro" id="IPR018165">
    <property type="entry name" value="Ala-tRNA-synth_IIc_core"/>
</dbReference>
<dbReference type="GO" id="GO:0006419">
    <property type="term" value="P:alanyl-tRNA aminoacylation"/>
    <property type="evidence" value="ECO:0007669"/>
    <property type="project" value="InterPro"/>
</dbReference>
<evidence type="ECO:0000313" key="11">
    <source>
        <dbReference type="EMBL" id="MCL9817845.1"/>
    </source>
</evidence>